<protein>
    <submittedName>
        <fullName evidence="5">Group III truncated hemoglobin</fullName>
    </submittedName>
</protein>
<organism evidence="5 6">
    <name type="scientific">Flavobacterium agricola</name>
    <dbReference type="NCBI Taxonomy" id="2870839"/>
    <lineage>
        <taxon>Bacteria</taxon>
        <taxon>Pseudomonadati</taxon>
        <taxon>Bacteroidota</taxon>
        <taxon>Flavobacteriia</taxon>
        <taxon>Flavobacteriales</taxon>
        <taxon>Flavobacteriaceae</taxon>
        <taxon>Flavobacterium</taxon>
    </lineage>
</organism>
<dbReference type="Gene3D" id="1.10.490.10">
    <property type="entry name" value="Globins"/>
    <property type="match status" value="1"/>
</dbReference>
<dbReference type="CDD" id="cd08916">
    <property type="entry name" value="TrHb3_P"/>
    <property type="match status" value="1"/>
</dbReference>
<keyword evidence="4" id="KW-0408">Iron</keyword>
<proteinExistence type="predicted"/>
<evidence type="ECO:0000313" key="6">
    <source>
        <dbReference type="Proteomes" id="UP001163328"/>
    </source>
</evidence>
<dbReference type="RefSeq" id="WP_264434082.1">
    <property type="nucleotide sequence ID" value="NZ_CP081495.1"/>
</dbReference>
<dbReference type="InterPro" id="IPR009050">
    <property type="entry name" value="Globin-like_sf"/>
</dbReference>
<evidence type="ECO:0000256" key="1">
    <source>
        <dbReference type="ARBA" id="ARBA00022448"/>
    </source>
</evidence>
<dbReference type="InterPro" id="IPR012292">
    <property type="entry name" value="Globin/Proto"/>
</dbReference>
<evidence type="ECO:0000256" key="3">
    <source>
        <dbReference type="ARBA" id="ARBA00022723"/>
    </source>
</evidence>
<evidence type="ECO:0000256" key="4">
    <source>
        <dbReference type="ARBA" id="ARBA00023004"/>
    </source>
</evidence>
<reference evidence="5" key="1">
    <citation type="submission" date="2021-08" db="EMBL/GenBank/DDBJ databases">
        <title>Flavobacterium sp. strain CC-SYL302.</title>
        <authorList>
            <person name="Lin S.-Y."/>
            <person name="Lee T.-H."/>
            <person name="Young C.-C."/>
        </authorList>
    </citation>
    <scope>NUCLEOTIDE SEQUENCE</scope>
    <source>
        <strain evidence="5">CC-SYL302</strain>
    </source>
</reference>
<name>A0ABY6LZ56_9FLAO</name>
<keyword evidence="2" id="KW-0349">Heme</keyword>
<dbReference type="Pfam" id="PF01152">
    <property type="entry name" value="Bac_globin"/>
    <property type="match status" value="1"/>
</dbReference>
<dbReference type="EMBL" id="CP081495">
    <property type="protein sequence ID" value="UYW01609.1"/>
    <property type="molecule type" value="Genomic_DNA"/>
</dbReference>
<gene>
    <name evidence="5" type="ORF">K5I29_01405</name>
</gene>
<evidence type="ECO:0000256" key="2">
    <source>
        <dbReference type="ARBA" id="ARBA00022617"/>
    </source>
</evidence>
<keyword evidence="6" id="KW-1185">Reference proteome</keyword>
<accession>A0ABY6LZ56</accession>
<keyword evidence="3" id="KW-0479">Metal-binding</keyword>
<dbReference type="Proteomes" id="UP001163328">
    <property type="component" value="Chromosome"/>
</dbReference>
<dbReference type="InterPro" id="IPR001486">
    <property type="entry name" value="Hemoglobin_trunc"/>
</dbReference>
<sequence>MKKDIETRDDVVLLVDVFYNKVGLNPLIGPIFHGILKNDWQPHLNKMYNFWETVLFENTHTYNGAPFPPHRDLPLDQIHFDTWITIFKETVAENFDGPRADEALWRAGKMAEMFLHKIKYFRGEA</sequence>
<dbReference type="SUPFAM" id="SSF46458">
    <property type="entry name" value="Globin-like"/>
    <property type="match status" value="1"/>
</dbReference>
<evidence type="ECO:0000313" key="5">
    <source>
        <dbReference type="EMBL" id="UYW01609.1"/>
    </source>
</evidence>
<keyword evidence="1" id="KW-0813">Transport</keyword>